<name>A0A2P1NKB2_9BURK</name>
<dbReference type="PANTHER" id="PTHR12110">
    <property type="entry name" value="HYDROXYPYRUVATE ISOMERASE"/>
    <property type="match status" value="1"/>
</dbReference>
<dbReference type="EMBL" id="CP027792">
    <property type="protein sequence ID" value="AVP57504.1"/>
    <property type="molecule type" value="Genomic_DNA"/>
</dbReference>
<gene>
    <name evidence="2" type="ORF">C7H73_07360</name>
</gene>
<dbReference type="InterPro" id="IPR013022">
    <property type="entry name" value="Xyl_isomerase-like_TIM-brl"/>
</dbReference>
<keyword evidence="2" id="KW-0547">Nucleotide-binding</keyword>
<evidence type="ECO:0000259" key="1">
    <source>
        <dbReference type="Pfam" id="PF01261"/>
    </source>
</evidence>
<organism evidence="2 3">
    <name type="scientific">Pulveribacter suum</name>
    <dbReference type="NCBI Taxonomy" id="2116657"/>
    <lineage>
        <taxon>Bacteria</taxon>
        <taxon>Pseudomonadati</taxon>
        <taxon>Pseudomonadota</taxon>
        <taxon>Betaproteobacteria</taxon>
        <taxon>Burkholderiales</taxon>
        <taxon>Comamonadaceae</taxon>
        <taxon>Pulveribacter</taxon>
    </lineage>
</organism>
<dbReference type="InterPro" id="IPR036237">
    <property type="entry name" value="Xyl_isomerase-like_sf"/>
</dbReference>
<dbReference type="SUPFAM" id="SSF51658">
    <property type="entry name" value="Xylose isomerase-like"/>
    <property type="match status" value="1"/>
</dbReference>
<keyword evidence="3" id="KW-1185">Reference proteome</keyword>
<dbReference type="AlphaFoldDB" id="A0A2P1NKB2"/>
<evidence type="ECO:0000313" key="3">
    <source>
        <dbReference type="Proteomes" id="UP000241829"/>
    </source>
</evidence>
<dbReference type="Proteomes" id="UP000241829">
    <property type="component" value="Chromosome"/>
</dbReference>
<feature type="domain" description="Xylose isomerase-like TIM barrel" evidence="1">
    <location>
        <begin position="35"/>
        <end position="232"/>
    </location>
</feature>
<sequence length="265" mass="28340">MSLLPESAALPDALVSLTSFGAAEVGRHGQLWFARLCHEAGAQGVEVREELLTDPVAELPALAEWLRSTPLRSVYSCPRPLFAADGQLDAAALAHALAATRTLGAPWLKMSIGHFAAQSEQASAQGFAPLAQALQQAGVTLLIENDQTPQAGSLRALRRFFAAADAAGLVLPMTFDMGNWHYVGECPLQAARELGERVGYVHAKGVQHRGKWVAVPLAESSAPWRTLLDALPENAPRAIEYPLIADDLAALTCQALQQLRLATRV</sequence>
<dbReference type="Pfam" id="PF01261">
    <property type="entry name" value="AP_endonuc_2"/>
    <property type="match status" value="1"/>
</dbReference>
<dbReference type="Gene3D" id="3.20.20.150">
    <property type="entry name" value="Divalent-metal-dependent TIM barrel enzymes"/>
    <property type="match status" value="1"/>
</dbReference>
<dbReference type="OrthoDB" id="2237247at2"/>
<reference evidence="3" key="1">
    <citation type="submission" date="2018-03" db="EMBL/GenBank/DDBJ databases">
        <title>Genome sequencing of Melaminivora sp. strain SC2-7.</title>
        <authorList>
            <person name="Kim S.-J."/>
            <person name="Heo J."/>
            <person name="Ahn J.-H."/>
            <person name="Kwon S.-W."/>
        </authorList>
    </citation>
    <scope>NUCLEOTIDE SEQUENCE [LARGE SCALE GENOMIC DNA]</scope>
    <source>
        <strain evidence="3">SC2-7</strain>
    </source>
</reference>
<dbReference type="InterPro" id="IPR050312">
    <property type="entry name" value="IolE/XylAMocC-like"/>
</dbReference>
<dbReference type="RefSeq" id="WP_106846057.1">
    <property type="nucleotide sequence ID" value="NZ_CP027792.1"/>
</dbReference>
<accession>A0A2P1NKB2</accession>
<keyword evidence="2" id="KW-0067">ATP-binding</keyword>
<evidence type="ECO:0000313" key="2">
    <source>
        <dbReference type="EMBL" id="AVP57504.1"/>
    </source>
</evidence>
<dbReference type="KEGG" id="melm:C7H73_07360"/>
<dbReference type="PANTHER" id="PTHR12110:SF53">
    <property type="entry name" value="BLR5974 PROTEIN"/>
    <property type="match status" value="1"/>
</dbReference>
<proteinExistence type="predicted"/>
<dbReference type="GO" id="GO:0005524">
    <property type="term" value="F:ATP binding"/>
    <property type="evidence" value="ECO:0007669"/>
    <property type="project" value="UniProtKB-KW"/>
</dbReference>
<protein>
    <submittedName>
        <fullName evidence="2">Glutamine ABC transporter ATP-binding protein</fullName>
    </submittedName>
</protein>